<proteinExistence type="predicted"/>
<reference evidence="2" key="1">
    <citation type="journal article" date="2023" name="Mol. Phylogenet. Evol.">
        <title>Genome-scale phylogeny and comparative genomics of the fungal order Sordariales.</title>
        <authorList>
            <person name="Hensen N."/>
            <person name="Bonometti L."/>
            <person name="Westerberg I."/>
            <person name="Brannstrom I.O."/>
            <person name="Guillou S."/>
            <person name="Cros-Aarteil S."/>
            <person name="Calhoun S."/>
            <person name="Haridas S."/>
            <person name="Kuo A."/>
            <person name="Mondo S."/>
            <person name="Pangilinan J."/>
            <person name="Riley R."/>
            <person name="LaButti K."/>
            <person name="Andreopoulos B."/>
            <person name="Lipzen A."/>
            <person name="Chen C."/>
            <person name="Yan M."/>
            <person name="Daum C."/>
            <person name="Ng V."/>
            <person name="Clum A."/>
            <person name="Steindorff A."/>
            <person name="Ohm R.A."/>
            <person name="Martin F."/>
            <person name="Silar P."/>
            <person name="Natvig D.O."/>
            <person name="Lalanne C."/>
            <person name="Gautier V."/>
            <person name="Ament-Velasquez S.L."/>
            <person name="Kruys A."/>
            <person name="Hutchinson M.I."/>
            <person name="Powell A.J."/>
            <person name="Barry K."/>
            <person name="Miller A.N."/>
            <person name="Grigoriev I.V."/>
            <person name="Debuchy R."/>
            <person name="Gladieux P."/>
            <person name="Hiltunen Thoren M."/>
            <person name="Johannesson H."/>
        </authorList>
    </citation>
    <scope>NUCLEOTIDE SEQUENCE</scope>
    <source>
        <strain evidence="2">CBS 560.94</strain>
    </source>
</reference>
<accession>A0AAE0JDW5</accession>
<organism evidence="2 3">
    <name type="scientific">Neurospora tetraspora</name>
    <dbReference type="NCBI Taxonomy" id="94610"/>
    <lineage>
        <taxon>Eukaryota</taxon>
        <taxon>Fungi</taxon>
        <taxon>Dikarya</taxon>
        <taxon>Ascomycota</taxon>
        <taxon>Pezizomycotina</taxon>
        <taxon>Sordariomycetes</taxon>
        <taxon>Sordariomycetidae</taxon>
        <taxon>Sordariales</taxon>
        <taxon>Sordariaceae</taxon>
        <taxon>Neurospora</taxon>
    </lineage>
</organism>
<protein>
    <submittedName>
        <fullName evidence="2">Uncharacterized protein</fullName>
    </submittedName>
</protein>
<evidence type="ECO:0000313" key="3">
    <source>
        <dbReference type="Proteomes" id="UP001278500"/>
    </source>
</evidence>
<feature type="chain" id="PRO_5042137911" evidence="1">
    <location>
        <begin position="24"/>
        <end position="173"/>
    </location>
</feature>
<sequence length="173" mass="19036">MFSQRIFAVIVFLTATAIFSASASPVASPSPVPEDVPPGLVILKRTTTADNGTLAWYGQAANATSYRNETTAYKGLDCRNDQRELTCRDDFAASRDACLDVTNTLTGDKFKKNTRSICKTDNKGDQCCISWQDGVSEGEHTTLKGPAEQLIFHCWFFRDGKYMCLSNRPDGCV</sequence>
<reference evidence="2" key="2">
    <citation type="submission" date="2023-06" db="EMBL/GenBank/DDBJ databases">
        <authorList>
            <consortium name="Lawrence Berkeley National Laboratory"/>
            <person name="Haridas S."/>
            <person name="Hensen N."/>
            <person name="Bonometti L."/>
            <person name="Westerberg I."/>
            <person name="Brannstrom I.O."/>
            <person name="Guillou S."/>
            <person name="Cros-Aarteil S."/>
            <person name="Calhoun S."/>
            <person name="Kuo A."/>
            <person name="Mondo S."/>
            <person name="Pangilinan J."/>
            <person name="Riley R."/>
            <person name="Labutti K."/>
            <person name="Andreopoulos B."/>
            <person name="Lipzen A."/>
            <person name="Chen C."/>
            <person name="Yanf M."/>
            <person name="Daum C."/>
            <person name="Ng V."/>
            <person name="Clum A."/>
            <person name="Steindorff A."/>
            <person name="Ohm R."/>
            <person name="Martin F."/>
            <person name="Silar P."/>
            <person name="Natvig D."/>
            <person name="Lalanne C."/>
            <person name="Gautier V."/>
            <person name="Ament-Velasquez S.L."/>
            <person name="Kruys A."/>
            <person name="Hutchinson M.I."/>
            <person name="Powell A.J."/>
            <person name="Barry K."/>
            <person name="Miller A.N."/>
            <person name="Grigoriev I.V."/>
            <person name="Debuchy R."/>
            <person name="Gladieux P."/>
            <person name="Thoren M.H."/>
            <person name="Johannesson H."/>
        </authorList>
    </citation>
    <scope>NUCLEOTIDE SEQUENCE</scope>
    <source>
        <strain evidence="2">CBS 560.94</strain>
    </source>
</reference>
<dbReference type="GeneID" id="87861842"/>
<keyword evidence="1" id="KW-0732">Signal</keyword>
<evidence type="ECO:0000256" key="1">
    <source>
        <dbReference type="SAM" id="SignalP"/>
    </source>
</evidence>
<dbReference type="EMBL" id="JAUEPP010000004">
    <property type="protein sequence ID" value="KAK3344564.1"/>
    <property type="molecule type" value="Genomic_DNA"/>
</dbReference>
<dbReference type="RefSeq" id="XP_062681177.1">
    <property type="nucleotide sequence ID" value="XM_062824688.1"/>
</dbReference>
<evidence type="ECO:0000313" key="2">
    <source>
        <dbReference type="EMBL" id="KAK3344564.1"/>
    </source>
</evidence>
<dbReference type="Proteomes" id="UP001278500">
    <property type="component" value="Unassembled WGS sequence"/>
</dbReference>
<name>A0AAE0JDW5_9PEZI</name>
<comment type="caution">
    <text evidence="2">The sequence shown here is derived from an EMBL/GenBank/DDBJ whole genome shotgun (WGS) entry which is preliminary data.</text>
</comment>
<dbReference type="AlphaFoldDB" id="A0AAE0JDW5"/>
<keyword evidence="3" id="KW-1185">Reference proteome</keyword>
<feature type="signal peptide" evidence="1">
    <location>
        <begin position="1"/>
        <end position="23"/>
    </location>
</feature>
<gene>
    <name evidence="2" type="ORF">B0H65DRAFT_427442</name>
</gene>